<reference evidence="2 3" key="1">
    <citation type="submission" date="2010-08" db="EMBL/GenBank/DDBJ databases">
        <authorList>
            <consortium name="US DOE Joint Genome Institute (JGI-PGF)"/>
            <person name="Lucas S."/>
            <person name="Copeland A."/>
            <person name="Lapidus A."/>
            <person name="Cheng J.-F."/>
            <person name="Bruce D."/>
            <person name="Goodwin L."/>
            <person name="Pitluck S."/>
            <person name="Land M.L."/>
            <person name="Hauser L."/>
            <person name="Chang Y.-J."/>
            <person name="Anderson I.J."/>
            <person name="Johnson E."/>
            <person name="Mulhopadhyay B."/>
            <person name="Kyrpides N."/>
            <person name="Woyke T.J."/>
        </authorList>
    </citation>
    <scope>NUCLEOTIDE SEQUENCE [LARGE SCALE GENOMIC DNA]</scope>
    <source>
        <strain evidence="2 3">6</strain>
    </source>
</reference>
<accession>I5AR11</accession>
<dbReference type="HOGENOM" id="CLU_047391_1_0_9"/>
<keyword evidence="1" id="KW-1133">Transmembrane helix</keyword>
<feature type="transmembrane region" description="Helical" evidence="1">
    <location>
        <begin position="263"/>
        <end position="284"/>
    </location>
</feature>
<dbReference type="eggNOG" id="ENOG5030WIW">
    <property type="taxonomic scope" value="Bacteria"/>
</dbReference>
<keyword evidence="1" id="KW-0472">Membrane</keyword>
<feature type="transmembrane region" description="Helical" evidence="1">
    <location>
        <begin position="371"/>
        <end position="391"/>
    </location>
</feature>
<feature type="transmembrane region" description="Helical" evidence="1">
    <location>
        <begin position="111"/>
        <end position="127"/>
    </location>
</feature>
<keyword evidence="1" id="KW-0812">Transmembrane</keyword>
<dbReference type="AlphaFoldDB" id="I5AR11"/>
<feature type="transmembrane region" description="Helical" evidence="1">
    <location>
        <begin position="437"/>
        <end position="454"/>
    </location>
</feature>
<sequence>MLKKMREFFQKDNKNIFYITSIIFAFILLFAKTWGDDVTFMRVENGSLVDYWRYALSMYPASSSRVLVNFVVFLFTSRHSFIPWVIYMGVSLYLLMYSFSALFAQKDHERECNIIIAGMILLFPFRVLNSAGWVTTTTTYLAPMACGFISLLPLRKVNEGTKIKWYTWPLYMLALVYGANFEQMMVVILGSYLVGVIYLFIRKKFHPLLGIQLLLAIASFFVILLCPGNYVRKNFEIPNWYKEWGMLNMIDKADIGYSTTMQMLWFGSQICLIATACLFTFIIWKKYRRWSYTMTAGVPALLMILLGPLRSITLTLYPDIRLLTDDIERNGLVTVSNRGNIQALGRYIVWAALLSLMIAAVILLQDHIRGLLVSFVLIGAGTASRVVLGFSPTVYASAFRTYTVMFFCIIAVACYVYANSIHQGLISKREARNLNRISYVLILCTMINSMFMVIN</sequence>
<evidence type="ECO:0000313" key="2">
    <source>
        <dbReference type="EMBL" id="EIM56234.1"/>
    </source>
</evidence>
<feature type="transmembrane region" description="Helical" evidence="1">
    <location>
        <begin position="397"/>
        <end position="417"/>
    </location>
</feature>
<proteinExistence type="predicted"/>
<feature type="transmembrane region" description="Helical" evidence="1">
    <location>
        <begin position="16"/>
        <end position="35"/>
    </location>
</feature>
<feature type="transmembrane region" description="Helical" evidence="1">
    <location>
        <begin position="296"/>
        <end position="317"/>
    </location>
</feature>
<protein>
    <submittedName>
        <fullName evidence="2">Uncharacterized protein</fullName>
    </submittedName>
</protein>
<evidence type="ECO:0000313" key="3">
    <source>
        <dbReference type="Proteomes" id="UP000005753"/>
    </source>
</evidence>
<feature type="transmembrane region" description="Helical" evidence="1">
    <location>
        <begin position="81"/>
        <end position="104"/>
    </location>
</feature>
<dbReference type="EMBL" id="CM001487">
    <property type="protein sequence ID" value="EIM56234.1"/>
    <property type="molecule type" value="Genomic_DNA"/>
</dbReference>
<gene>
    <name evidence="2" type="ORF">EubceDRAFT1_0376</name>
</gene>
<keyword evidence="3" id="KW-1185">Reference proteome</keyword>
<dbReference type="STRING" id="633697.EubceDRAFT1_0376"/>
<reference evidence="2 3" key="2">
    <citation type="submission" date="2012-02" db="EMBL/GenBank/DDBJ databases">
        <title>Improved High-Quality Draft sequence of Eubacterium cellulosolvens 6.</title>
        <authorList>
            <consortium name="US DOE Joint Genome Institute"/>
            <person name="Lucas S."/>
            <person name="Han J."/>
            <person name="Lapidus A."/>
            <person name="Cheng J.-F."/>
            <person name="Goodwin L."/>
            <person name="Pitluck S."/>
            <person name="Peters L."/>
            <person name="Mikhailova N."/>
            <person name="Gu W."/>
            <person name="Detter J.C."/>
            <person name="Han C."/>
            <person name="Tapia R."/>
            <person name="Land M."/>
            <person name="Hauser L."/>
            <person name="Kyrpides N."/>
            <person name="Ivanova N."/>
            <person name="Pagani I."/>
            <person name="Johnson E."/>
            <person name="Mukhopadhyay B."/>
            <person name="Anderson I."/>
            <person name="Woyke T."/>
        </authorList>
    </citation>
    <scope>NUCLEOTIDE SEQUENCE [LARGE SCALE GENOMIC DNA]</scope>
    <source>
        <strain evidence="2 3">6</strain>
    </source>
</reference>
<feature type="transmembrane region" description="Helical" evidence="1">
    <location>
        <begin position="185"/>
        <end position="201"/>
    </location>
</feature>
<feature type="transmembrane region" description="Helical" evidence="1">
    <location>
        <begin position="347"/>
        <end position="364"/>
    </location>
</feature>
<evidence type="ECO:0000256" key="1">
    <source>
        <dbReference type="SAM" id="Phobius"/>
    </source>
</evidence>
<dbReference type="OrthoDB" id="2284195at2"/>
<name>I5AR11_EUBC6</name>
<feature type="transmembrane region" description="Helical" evidence="1">
    <location>
        <begin position="213"/>
        <end position="231"/>
    </location>
</feature>
<dbReference type="Proteomes" id="UP000005753">
    <property type="component" value="Chromosome"/>
</dbReference>
<organism evidence="2 3">
    <name type="scientific">Eubacterium cellulosolvens (strain ATCC 43171 / JCM 9499 / 6)</name>
    <name type="common">Cillobacterium cellulosolvens</name>
    <dbReference type="NCBI Taxonomy" id="633697"/>
    <lineage>
        <taxon>Bacteria</taxon>
        <taxon>Bacillati</taxon>
        <taxon>Bacillota</taxon>
        <taxon>Clostridia</taxon>
        <taxon>Eubacteriales</taxon>
        <taxon>Eubacteriaceae</taxon>
        <taxon>Eubacterium</taxon>
    </lineage>
</organism>